<dbReference type="InterPro" id="IPR005149">
    <property type="entry name" value="Tscrpt_reg_PadR_N"/>
</dbReference>
<dbReference type="Proteomes" id="UP000631312">
    <property type="component" value="Unassembled WGS sequence"/>
</dbReference>
<evidence type="ECO:0000313" key="4">
    <source>
        <dbReference type="Proteomes" id="UP000590511"/>
    </source>
</evidence>
<gene>
    <name evidence="2" type="ORF">Alo02nite_38820</name>
    <name evidence="3" type="ORF">BJ964_005536</name>
</gene>
<dbReference type="Gene3D" id="1.10.10.10">
    <property type="entry name" value="Winged helix-like DNA-binding domain superfamily/Winged helix DNA-binding domain"/>
    <property type="match status" value="1"/>
</dbReference>
<dbReference type="EMBL" id="JACHNC010000001">
    <property type="protein sequence ID" value="MBB4751375.1"/>
    <property type="molecule type" value="Genomic_DNA"/>
</dbReference>
<evidence type="ECO:0000313" key="2">
    <source>
        <dbReference type="EMBL" id="GIE40984.1"/>
    </source>
</evidence>
<evidence type="ECO:0000313" key="5">
    <source>
        <dbReference type="Proteomes" id="UP000631312"/>
    </source>
</evidence>
<proteinExistence type="predicted"/>
<dbReference type="PANTHER" id="PTHR33169:SF14">
    <property type="entry name" value="TRANSCRIPTIONAL REGULATOR RV3488"/>
    <property type="match status" value="1"/>
</dbReference>
<dbReference type="AlphaFoldDB" id="A0A7W7HIX6"/>
<dbReference type="Proteomes" id="UP000590511">
    <property type="component" value="Unassembled WGS sequence"/>
</dbReference>
<name>A0A7W7HIX6_9ACTN</name>
<dbReference type="SUPFAM" id="SSF46785">
    <property type="entry name" value="Winged helix' DNA-binding domain"/>
    <property type="match status" value="1"/>
</dbReference>
<dbReference type="Pfam" id="PF03551">
    <property type="entry name" value="PadR"/>
    <property type="match status" value="1"/>
</dbReference>
<dbReference type="EMBL" id="BOMP01000057">
    <property type="protein sequence ID" value="GIE40984.1"/>
    <property type="molecule type" value="Genomic_DNA"/>
</dbReference>
<accession>A0A7W7HIX6</accession>
<evidence type="ECO:0000313" key="3">
    <source>
        <dbReference type="EMBL" id="MBB4751375.1"/>
    </source>
</evidence>
<dbReference type="InterPro" id="IPR036388">
    <property type="entry name" value="WH-like_DNA-bd_sf"/>
</dbReference>
<sequence>MDNTRERIVTNIRKGVLEYCVLALLSQRDMYGLELADKLVARGLTASEGSLYPLLARMRQASTVETRWLTPEQGHARRYYAITTQGRAHLREFAAAWRDIQPHVDELIAEEA</sequence>
<keyword evidence="5" id="KW-1185">Reference proteome</keyword>
<comment type="caution">
    <text evidence="3">The sequence shown here is derived from an EMBL/GenBank/DDBJ whole genome shotgun (WGS) entry which is preliminary data.</text>
</comment>
<reference evidence="3 4" key="1">
    <citation type="submission" date="2020-08" db="EMBL/GenBank/DDBJ databases">
        <title>Sequencing the genomes of 1000 actinobacteria strains.</title>
        <authorList>
            <person name="Klenk H.-P."/>
        </authorList>
    </citation>
    <scope>NUCLEOTIDE SEQUENCE [LARGE SCALE GENOMIC DNA]</scope>
    <source>
        <strain evidence="3 4">DSM 43150</strain>
    </source>
</reference>
<evidence type="ECO:0000259" key="1">
    <source>
        <dbReference type="Pfam" id="PF03551"/>
    </source>
</evidence>
<dbReference type="InterPro" id="IPR036390">
    <property type="entry name" value="WH_DNA-bd_sf"/>
</dbReference>
<dbReference type="RefSeq" id="WP_188123415.1">
    <property type="nucleotide sequence ID" value="NZ_BOMP01000057.1"/>
</dbReference>
<protein>
    <submittedName>
        <fullName evidence="2 3">PadR family transcriptional regulator</fullName>
    </submittedName>
</protein>
<dbReference type="PANTHER" id="PTHR33169">
    <property type="entry name" value="PADR-FAMILY TRANSCRIPTIONAL REGULATOR"/>
    <property type="match status" value="1"/>
</dbReference>
<organism evidence="3 4">
    <name type="scientific">Actinoplanes lobatus</name>
    <dbReference type="NCBI Taxonomy" id="113568"/>
    <lineage>
        <taxon>Bacteria</taxon>
        <taxon>Bacillati</taxon>
        <taxon>Actinomycetota</taxon>
        <taxon>Actinomycetes</taxon>
        <taxon>Micromonosporales</taxon>
        <taxon>Micromonosporaceae</taxon>
        <taxon>Actinoplanes</taxon>
    </lineage>
</organism>
<dbReference type="InterPro" id="IPR052509">
    <property type="entry name" value="Metal_resp_DNA-bind_regulator"/>
</dbReference>
<feature type="domain" description="Transcription regulator PadR N-terminal" evidence="1">
    <location>
        <begin position="21"/>
        <end position="92"/>
    </location>
</feature>
<reference evidence="2 5" key="2">
    <citation type="submission" date="2021-01" db="EMBL/GenBank/DDBJ databases">
        <title>Whole genome shotgun sequence of Actinoplanes lobatus NBRC 12513.</title>
        <authorList>
            <person name="Komaki H."/>
            <person name="Tamura T."/>
        </authorList>
    </citation>
    <scope>NUCLEOTIDE SEQUENCE [LARGE SCALE GENOMIC DNA]</scope>
    <source>
        <strain evidence="2 5">NBRC 12513</strain>
    </source>
</reference>